<reference evidence="3" key="1">
    <citation type="submission" date="2023-05" db="EMBL/GenBank/DDBJ databases">
        <authorList>
            <person name="Stuckert A."/>
        </authorList>
    </citation>
    <scope>NUCLEOTIDE SEQUENCE</scope>
</reference>
<dbReference type="Gene3D" id="3.20.20.100">
    <property type="entry name" value="NADP-dependent oxidoreductase domain"/>
    <property type="match status" value="1"/>
</dbReference>
<accession>A0ABN9DAJ1</accession>
<dbReference type="Pfam" id="PF00248">
    <property type="entry name" value="Aldo_ket_red"/>
    <property type="match status" value="1"/>
</dbReference>
<evidence type="ECO:0000313" key="4">
    <source>
        <dbReference type="Proteomes" id="UP001162483"/>
    </source>
</evidence>
<dbReference type="EMBL" id="CATNWA010014200">
    <property type="protein sequence ID" value="CAI9568905.1"/>
    <property type="molecule type" value="Genomic_DNA"/>
</dbReference>
<name>A0ABN9DAJ1_9NEOB</name>
<dbReference type="PROSITE" id="PS00062">
    <property type="entry name" value="ALDOKETO_REDUCTASE_2"/>
    <property type="match status" value="1"/>
</dbReference>
<protein>
    <recommendedName>
        <fullName evidence="2">NADP-dependent oxidoreductase domain-containing protein</fullName>
    </recommendedName>
</protein>
<dbReference type="SUPFAM" id="SSF51430">
    <property type="entry name" value="NAD(P)-linked oxidoreductase"/>
    <property type="match status" value="1"/>
</dbReference>
<keyword evidence="4" id="KW-1185">Reference proteome</keyword>
<evidence type="ECO:0000256" key="1">
    <source>
        <dbReference type="ARBA" id="ARBA00007905"/>
    </source>
</evidence>
<dbReference type="InterPro" id="IPR023210">
    <property type="entry name" value="NADP_OxRdtase_dom"/>
</dbReference>
<comment type="similarity">
    <text evidence="1">Belongs to the aldo/keto reductase family.</text>
</comment>
<evidence type="ECO:0000259" key="2">
    <source>
        <dbReference type="Pfam" id="PF00248"/>
    </source>
</evidence>
<feature type="domain" description="NADP-dependent oxidoreductase" evidence="2">
    <location>
        <begin position="2"/>
        <end position="219"/>
    </location>
</feature>
<dbReference type="InterPro" id="IPR036812">
    <property type="entry name" value="NAD(P)_OxRdtase_dom_sf"/>
</dbReference>
<dbReference type="InterPro" id="IPR018170">
    <property type="entry name" value="Aldo/ket_reductase_CS"/>
</dbReference>
<sequence length="221" mass="24839">MAEEAVGQAFRDKIAEGAMKREDLFYTSKLWGTFHRPDLVHTTVEKALASVQLDYIDLFIIHHPVSLKPGEDLFPTDENGTALFEHVDLRKTWEAMKQCKDAGLVKSIGVSNFNQQQLKLILNKPGLKYKPVCNQVECHPYLTQNKLLEFCKANDIAITAYGVLGSPTTGQWVDQSCPPILKDATLISIGEKYKKTVAQVSIRYIIQRRCSAVVKSFNPNV</sequence>
<organism evidence="3 4">
    <name type="scientific">Staurois parvus</name>
    <dbReference type="NCBI Taxonomy" id="386267"/>
    <lineage>
        <taxon>Eukaryota</taxon>
        <taxon>Metazoa</taxon>
        <taxon>Chordata</taxon>
        <taxon>Craniata</taxon>
        <taxon>Vertebrata</taxon>
        <taxon>Euteleostomi</taxon>
        <taxon>Amphibia</taxon>
        <taxon>Batrachia</taxon>
        <taxon>Anura</taxon>
        <taxon>Neobatrachia</taxon>
        <taxon>Ranoidea</taxon>
        <taxon>Ranidae</taxon>
        <taxon>Staurois</taxon>
    </lineage>
</organism>
<dbReference type="InterPro" id="IPR020471">
    <property type="entry name" value="AKR"/>
</dbReference>
<evidence type="ECO:0000313" key="3">
    <source>
        <dbReference type="EMBL" id="CAI9568905.1"/>
    </source>
</evidence>
<comment type="caution">
    <text evidence="3">The sequence shown here is derived from an EMBL/GenBank/DDBJ whole genome shotgun (WGS) entry which is preliminary data.</text>
</comment>
<dbReference type="Proteomes" id="UP001162483">
    <property type="component" value="Unassembled WGS sequence"/>
</dbReference>
<dbReference type="PANTHER" id="PTHR11732">
    <property type="entry name" value="ALDO/KETO REDUCTASE"/>
    <property type="match status" value="1"/>
</dbReference>
<dbReference type="PRINTS" id="PR00069">
    <property type="entry name" value="ALDKETRDTASE"/>
</dbReference>
<gene>
    <name evidence="3" type="ORF">SPARVUS_LOCUS6836652</name>
</gene>
<proteinExistence type="inferred from homology"/>